<dbReference type="InterPro" id="IPR049053">
    <property type="entry name" value="AFCA-like_C"/>
</dbReference>
<evidence type="ECO:0000313" key="3">
    <source>
        <dbReference type="EMBL" id="BFO18499.1"/>
    </source>
</evidence>
<dbReference type="PANTHER" id="PTHR31084">
    <property type="entry name" value="ALPHA-L-FUCOSIDASE 2"/>
    <property type="match status" value="1"/>
</dbReference>
<dbReference type="PANTHER" id="PTHR31084:SF0">
    <property type="entry name" value="ALPHA-L-FUCOSIDASE 2"/>
    <property type="match status" value="1"/>
</dbReference>
<dbReference type="GO" id="GO:0005975">
    <property type="term" value="P:carbohydrate metabolic process"/>
    <property type="evidence" value="ECO:0007669"/>
    <property type="project" value="InterPro"/>
</dbReference>
<organism evidence="3">
    <name type="scientific">Streptomyces haneummycinicus</name>
    <dbReference type="NCBI Taxonomy" id="3074435"/>
    <lineage>
        <taxon>Bacteria</taxon>
        <taxon>Bacillati</taxon>
        <taxon>Actinomycetota</taxon>
        <taxon>Actinomycetes</taxon>
        <taxon>Kitasatosporales</taxon>
        <taxon>Streptomycetaceae</taxon>
        <taxon>Streptomyces</taxon>
    </lineage>
</organism>
<dbReference type="Gene3D" id="2.60.40.1180">
    <property type="entry name" value="Golgi alpha-mannosidase II"/>
    <property type="match status" value="1"/>
</dbReference>
<gene>
    <name evidence="3" type="ORF">SHKM778_48870</name>
</gene>
<dbReference type="Pfam" id="PF22124">
    <property type="entry name" value="Glyco_hydro_95_cat"/>
    <property type="match status" value="1"/>
</dbReference>
<accession>A0AAT9HMB8</accession>
<evidence type="ECO:0000259" key="1">
    <source>
        <dbReference type="Pfam" id="PF21307"/>
    </source>
</evidence>
<protein>
    <recommendedName>
        <fullName evidence="4">Alpha-L-fucosidase</fullName>
    </recommendedName>
</protein>
<feature type="domain" description="Glycosyl hydrolase family 95 catalytic" evidence="2">
    <location>
        <begin position="2"/>
        <end position="75"/>
    </location>
</feature>
<reference evidence="3" key="1">
    <citation type="submission" date="2024-06" db="EMBL/GenBank/DDBJ databases">
        <authorList>
            <consortium name="consrtm"/>
            <person name="Uemura M."/>
            <person name="Terahara T."/>
        </authorList>
    </citation>
    <scope>NUCLEOTIDE SEQUENCE</scope>
    <source>
        <strain evidence="3">KM77-8</strain>
    </source>
</reference>
<name>A0AAT9HMB8_9ACTN</name>
<feature type="domain" description="Alpha fucosidase A-like C-terminal" evidence="1">
    <location>
        <begin position="78"/>
        <end position="139"/>
    </location>
</feature>
<dbReference type="SUPFAM" id="SSF48208">
    <property type="entry name" value="Six-hairpin glycosidases"/>
    <property type="match status" value="1"/>
</dbReference>
<sequence length="158" mass="17211">MNSFGWANAWRSLCWARLRDAEKAYQLVIANLRPSHGGSNGTAFNLFDVYEVESGRGIFQIDANFGTPAAMTEMLLSSRPGRLELLPALPDAWAASGHITGLPARGGFVVDLTWRNGRPTRVRIRSVGGRTTTVAFEDHSRGVELEPGASVTLKGLDR</sequence>
<dbReference type="InterPro" id="IPR054363">
    <property type="entry name" value="GH95_cat"/>
</dbReference>
<evidence type="ECO:0008006" key="4">
    <source>
        <dbReference type="Google" id="ProtNLM"/>
    </source>
</evidence>
<evidence type="ECO:0000259" key="2">
    <source>
        <dbReference type="Pfam" id="PF22124"/>
    </source>
</evidence>
<proteinExistence type="predicted"/>
<dbReference type="InterPro" id="IPR013780">
    <property type="entry name" value="Glyco_hydro_b"/>
</dbReference>
<dbReference type="GO" id="GO:0004560">
    <property type="term" value="F:alpha-L-fucosidase activity"/>
    <property type="evidence" value="ECO:0007669"/>
    <property type="project" value="TreeGrafter"/>
</dbReference>
<dbReference type="EMBL" id="AP035768">
    <property type="protein sequence ID" value="BFO18499.1"/>
    <property type="molecule type" value="Genomic_DNA"/>
</dbReference>
<reference evidence="3" key="2">
    <citation type="submission" date="2024-07" db="EMBL/GenBank/DDBJ databases">
        <title>Streptomyces haneummycinica sp. nov., a new antibiotic-producing actinobacterium isolated from marine sediment.</title>
        <authorList>
            <person name="Uemura M."/>
            <person name="Hamada M."/>
            <person name="Hirano S."/>
            <person name="Kobayashi K."/>
            <person name="Ohshiro T."/>
            <person name="Kobayashi T."/>
            <person name="Terahara T."/>
        </authorList>
    </citation>
    <scope>NUCLEOTIDE SEQUENCE</scope>
    <source>
        <strain evidence="3">KM77-8</strain>
    </source>
</reference>
<dbReference type="Pfam" id="PF21307">
    <property type="entry name" value="Glyco_hydro_95_C"/>
    <property type="match status" value="1"/>
</dbReference>
<dbReference type="AlphaFoldDB" id="A0AAT9HMB8"/>
<dbReference type="InterPro" id="IPR008928">
    <property type="entry name" value="6-hairpin_glycosidase_sf"/>
</dbReference>